<dbReference type="NCBIfam" id="NF033707">
    <property type="entry name" value="T9SS_sortase"/>
    <property type="match status" value="1"/>
</dbReference>
<dbReference type="Pfam" id="PF13860">
    <property type="entry name" value="FlgD_ig"/>
    <property type="match status" value="1"/>
</dbReference>
<dbReference type="InterPro" id="IPR026444">
    <property type="entry name" value="Secre_tail"/>
</dbReference>
<keyword evidence="1 2" id="KW-0732">Signal</keyword>
<dbReference type="InterPro" id="IPR025965">
    <property type="entry name" value="FlgD/Vpr_Ig-like"/>
</dbReference>
<gene>
    <name evidence="5" type="primary">porU</name>
    <name evidence="5" type="ORF">G3O08_04750</name>
</gene>
<dbReference type="InterPro" id="IPR029030">
    <property type="entry name" value="Caspase-like_dom_sf"/>
</dbReference>
<dbReference type="InterPro" id="IPR001769">
    <property type="entry name" value="Gingipain"/>
</dbReference>
<evidence type="ECO:0000256" key="2">
    <source>
        <dbReference type="SAM" id="SignalP"/>
    </source>
</evidence>
<evidence type="ECO:0000256" key="1">
    <source>
        <dbReference type="ARBA" id="ARBA00022729"/>
    </source>
</evidence>
<dbReference type="EMBL" id="JAAGVY010000005">
    <property type="protein sequence ID" value="NEN22808.1"/>
    <property type="molecule type" value="Genomic_DNA"/>
</dbReference>
<keyword evidence="6" id="KW-1185">Reference proteome</keyword>
<evidence type="ECO:0000313" key="5">
    <source>
        <dbReference type="EMBL" id="NEN22808.1"/>
    </source>
</evidence>
<dbReference type="GO" id="GO:0006508">
    <property type="term" value="P:proteolysis"/>
    <property type="evidence" value="ECO:0007669"/>
    <property type="project" value="InterPro"/>
</dbReference>
<name>A0A7K3WMQ4_9FLAO</name>
<dbReference type="InterPro" id="IPR029031">
    <property type="entry name" value="Gingipain_N_sf"/>
</dbReference>
<dbReference type="RefSeq" id="WP_163283529.1">
    <property type="nucleotide sequence ID" value="NZ_JAAGVY010000005.1"/>
</dbReference>
<proteinExistence type="predicted"/>
<evidence type="ECO:0000259" key="4">
    <source>
        <dbReference type="Pfam" id="PF13860"/>
    </source>
</evidence>
<feature type="domain" description="FlgD/Vpr Ig-like" evidence="4">
    <location>
        <begin position="1223"/>
        <end position="1277"/>
    </location>
</feature>
<protein>
    <submittedName>
        <fullName evidence="5">Type IX secretion system sortase PorU</fullName>
    </submittedName>
</protein>
<feature type="signal peptide" evidence="2">
    <location>
        <begin position="1"/>
        <end position="19"/>
    </location>
</feature>
<feature type="domain" description="Gingipain" evidence="3">
    <location>
        <begin position="543"/>
        <end position="930"/>
    </location>
</feature>
<dbReference type="Gene3D" id="3.40.50.10390">
    <property type="entry name" value="Gingipain r, domain 1"/>
    <property type="match status" value="1"/>
</dbReference>
<dbReference type="GO" id="GO:0008234">
    <property type="term" value="F:cysteine-type peptidase activity"/>
    <property type="evidence" value="ECO:0007669"/>
    <property type="project" value="InterPro"/>
</dbReference>
<dbReference type="Gene3D" id="3.40.50.1460">
    <property type="match status" value="1"/>
</dbReference>
<dbReference type="Pfam" id="PF01364">
    <property type="entry name" value="Peptidase_C25"/>
    <property type="match status" value="1"/>
</dbReference>
<dbReference type="NCBIfam" id="TIGR04183">
    <property type="entry name" value="Por_Secre_tail"/>
    <property type="match status" value="1"/>
</dbReference>
<sequence>MRISTIVLLYTLLPAVMQAQQRENTTIKWSEEFSSYTLNGSEITVPECTICEQIEENAYAPYYLGKFELGKGMVATDVSITPIDFIEKAARGKVLSPGIPSSVNEGFEWSVKEERGINYLLYKFPAALKFGSNSVKLISSFKLNMKQNRISTRAKSASFVNNSVLAQGEWYKIGVAEDGMYKITKSDLQTLGIDVDVLNPQSLNIYGNGYGQLPFENSVDRPDDLVLNKIVVEGEGDESFDDTDYILFYAKGPDKWTYNNATELFDHHKHNYVDTSYYFIGINTGDMPARVTSLASSGNPPNYESITFNDYTFHEVDRENMLRSGRDWYGEKFDVQTTYNYSGEIYTFPNLDPTAETVVRASVLSRTTVPGTCIFTLGVNGVENVVTASAVSGSGTSNFGVVRNLEVRLTNASPALNININYQKNAPSATGWLDWLNINTRRKLRMTGNQMAFRDAKSVGVGTTSRFTVANVSLQTQIWDVTDPTNARSVSFNRIGDQAVFTLSTEILREFIGFNSGFKTPTLFGSVQNQNLHALGGSERIDMIIVAPSLLMDNAEDLADLHRNYELDPLNVQVVRLEEIYNEFSSGMRDVTAIKWFMKMLYDRANGNEALMTRYLLLFGDGSYDNKNFTPGNTNLIPTFQSANSLSPTNSYVSDDYFTLLSDDDGEDSRDLMDMAVGRIVAKNKQEANSVVNKIRKYVEIKPQTFYDDCTVCGDNTTNFGAWRNSIVLVADDEDNNTHMSGAMSYSNIIESYSRDYNIERIFIDAFPEVATPGGARYPAANKAIERTVENGAFIMNYVGHGGELGLAAERILDIPMILNWGNGAKLPVFITATCEFTRYDDPLFTSAGELALLNGNGGAITLLTTTRLVYSGPNKVLNDAFYEAFFNRPEGEVVIRVGDPCREAKNATSLSSGSSNLRNFSLIGDPAIPMAVPRYIASVLSITDTLGNAVDTLKALGVVRVNGHVTTENGSTLGNFNGRLNATVFDRVEIKETLANKSGSVPFTYPSQENVVYKGNAEVKNGLFTFDFVIPKDISFAIDSTARISLYAMSDVNDATGYEDSLKIGSRDPNAVNDGTGPELNVYLNDENFVFGGYTNDTPILVATIFDENGINTVGSGIGHDITAVIDGDESNAMVLNDYYESDLNTFKSGKVQYQFDKLEPGKHNIKLKVWDVHNNSNETEIEFVVSDNEDFSITRVLNYPNPFTTHTEFYFEHNQSCEFLNVLVQIYTISGKLVKSINTVSNTDGFRNEPIAWDGRDDYGDRLATGVYVYKLAVRNPSGEQVEKFEKLVVLN</sequence>
<evidence type="ECO:0000313" key="6">
    <source>
        <dbReference type="Proteomes" id="UP000486602"/>
    </source>
</evidence>
<reference evidence="5 6" key="1">
    <citation type="submission" date="2020-02" db="EMBL/GenBank/DDBJ databases">
        <title>Out from the shadows clarifying the taxonomy of the family Cryomorphaceae and related taxa by utilizing the GTDB taxonomic framework.</title>
        <authorList>
            <person name="Bowman J.P."/>
        </authorList>
    </citation>
    <scope>NUCLEOTIDE SEQUENCE [LARGE SCALE GENOMIC DNA]</scope>
    <source>
        <strain evidence="5 6">QSSC 1-22</strain>
    </source>
</reference>
<dbReference type="SUPFAM" id="SSF52129">
    <property type="entry name" value="Caspase-like"/>
    <property type="match status" value="1"/>
</dbReference>
<accession>A0A7K3WMQ4</accession>
<organism evidence="5 6">
    <name type="scientific">Cryomorpha ignava</name>
    <dbReference type="NCBI Taxonomy" id="101383"/>
    <lineage>
        <taxon>Bacteria</taxon>
        <taxon>Pseudomonadati</taxon>
        <taxon>Bacteroidota</taxon>
        <taxon>Flavobacteriia</taxon>
        <taxon>Flavobacteriales</taxon>
        <taxon>Cryomorphaceae</taxon>
        <taxon>Cryomorpha</taxon>
    </lineage>
</organism>
<evidence type="ECO:0000259" key="3">
    <source>
        <dbReference type="Pfam" id="PF01364"/>
    </source>
</evidence>
<dbReference type="Proteomes" id="UP000486602">
    <property type="component" value="Unassembled WGS sequence"/>
</dbReference>
<comment type="caution">
    <text evidence="5">The sequence shown here is derived from an EMBL/GenBank/DDBJ whole genome shotgun (WGS) entry which is preliminary data.</text>
</comment>
<dbReference type="CDD" id="cd02258">
    <property type="entry name" value="Peptidase_C25_N"/>
    <property type="match status" value="1"/>
</dbReference>
<dbReference type="Gene3D" id="2.60.40.4070">
    <property type="match status" value="1"/>
</dbReference>
<feature type="chain" id="PRO_5029879562" evidence="2">
    <location>
        <begin position="20"/>
        <end position="1294"/>
    </location>
</feature>